<dbReference type="Pfam" id="PF12639">
    <property type="entry name" value="Colicin-DNase"/>
    <property type="match status" value="1"/>
</dbReference>
<gene>
    <name evidence="3" type="ORF">FHR27_004199</name>
</gene>
<dbReference type="InterPro" id="IPR010069">
    <property type="entry name" value="CdiA_FHA1_rpt"/>
</dbReference>
<dbReference type="RefSeq" id="WP_179539470.1">
    <property type="nucleotide sequence ID" value="NZ_JACBYV010000001.1"/>
</dbReference>
<dbReference type="InterPro" id="IPR008619">
    <property type="entry name" value="Filamentous_hemagglutn_rpt"/>
</dbReference>
<organism evidence="3 4">
    <name type="scientific">Phytopseudomonas flavescens</name>
    <dbReference type="NCBI Taxonomy" id="29435"/>
    <lineage>
        <taxon>Bacteria</taxon>
        <taxon>Pseudomonadati</taxon>
        <taxon>Pseudomonadota</taxon>
        <taxon>Gammaproteobacteria</taxon>
        <taxon>Pseudomonadales</taxon>
        <taxon>Pseudomonadaceae</taxon>
        <taxon>Phytopseudomonas</taxon>
    </lineage>
</organism>
<dbReference type="SUPFAM" id="SSF51126">
    <property type="entry name" value="Pectin lyase-like"/>
    <property type="match status" value="1"/>
</dbReference>
<dbReference type="InterPro" id="IPR011050">
    <property type="entry name" value="Pectin_lyase_fold/virulence"/>
</dbReference>
<dbReference type="GO" id="GO:0003824">
    <property type="term" value="F:catalytic activity"/>
    <property type="evidence" value="ECO:0007669"/>
    <property type="project" value="UniProtKB-ARBA"/>
</dbReference>
<dbReference type="EMBL" id="JACBYV010000001">
    <property type="protein sequence ID" value="NYH75589.1"/>
    <property type="molecule type" value="Genomic_DNA"/>
</dbReference>
<name>A0A7Z0BS59_9GAMM</name>
<dbReference type="Pfam" id="PF13018">
    <property type="entry name" value="ESPR"/>
    <property type="match status" value="1"/>
</dbReference>
<dbReference type="InterPro" id="IPR012334">
    <property type="entry name" value="Pectin_lyas_fold"/>
</dbReference>
<keyword evidence="4" id="KW-1185">Reference proteome</keyword>
<dbReference type="InterPro" id="IPR025157">
    <property type="entry name" value="Hemagglutinin_rpt"/>
</dbReference>
<dbReference type="NCBIfam" id="TIGR01731">
    <property type="entry name" value="fil_hemag_20aa"/>
    <property type="match status" value="9"/>
</dbReference>
<evidence type="ECO:0000313" key="4">
    <source>
        <dbReference type="Proteomes" id="UP000578688"/>
    </source>
</evidence>
<feature type="region of interest" description="Disordered" evidence="1">
    <location>
        <begin position="1977"/>
        <end position="1998"/>
    </location>
</feature>
<dbReference type="InterPro" id="IPR008638">
    <property type="entry name" value="FhaB/CdiA-like_TPS"/>
</dbReference>
<dbReference type="Pfam" id="PF13332">
    <property type="entry name" value="Fil_haemagg_2"/>
    <property type="match status" value="2"/>
</dbReference>
<dbReference type="InterPro" id="IPR024973">
    <property type="entry name" value="ESPR"/>
</dbReference>
<evidence type="ECO:0000256" key="1">
    <source>
        <dbReference type="SAM" id="MobiDB-lite"/>
    </source>
</evidence>
<dbReference type="SMART" id="SM00912">
    <property type="entry name" value="Haemagg_act"/>
    <property type="match status" value="1"/>
</dbReference>
<feature type="compositionally biased region" description="Polar residues" evidence="1">
    <location>
        <begin position="1978"/>
        <end position="1998"/>
    </location>
</feature>
<feature type="domain" description="Filamentous haemagglutinin FhaB/tRNA nuclease CdiA-like TPS" evidence="2">
    <location>
        <begin position="91"/>
        <end position="210"/>
    </location>
</feature>
<dbReference type="Pfam" id="PF05860">
    <property type="entry name" value="TPS"/>
    <property type="match status" value="1"/>
</dbReference>
<dbReference type="Pfam" id="PF05594">
    <property type="entry name" value="Fil_haemagg"/>
    <property type="match status" value="6"/>
</dbReference>
<dbReference type="Gene3D" id="2.160.20.10">
    <property type="entry name" value="Single-stranded right-handed beta-helix, Pectin lyase-like"/>
    <property type="match status" value="1"/>
</dbReference>
<proteinExistence type="predicted"/>
<dbReference type="Proteomes" id="UP000578688">
    <property type="component" value="Unassembled WGS sequence"/>
</dbReference>
<evidence type="ECO:0000259" key="2">
    <source>
        <dbReference type="SMART" id="SM00912"/>
    </source>
</evidence>
<reference evidence="3 4" key="1">
    <citation type="submission" date="2020-07" db="EMBL/GenBank/DDBJ databases">
        <title>Genomic analyses of the natural microbiome of Caenorhabditis elegans.</title>
        <authorList>
            <person name="Samuel B."/>
        </authorList>
    </citation>
    <scope>NUCLEOTIDE SEQUENCE [LARGE SCALE GENOMIC DNA]</scope>
    <source>
        <strain evidence="3 4">BIGb0408</strain>
    </source>
</reference>
<accession>A0A7Z0BS59</accession>
<protein>
    <submittedName>
        <fullName evidence="3">Filamentous hemagglutinin</fullName>
    </submittedName>
</protein>
<evidence type="ECO:0000313" key="3">
    <source>
        <dbReference type="EMBL" id="NYH75589.1"/>
    </source>
</evidence>
<comment type="caution">
    <text evidence="3">The sequence shown here is derived from an EMBL/GenBank/DDBJ whole genome shotgun (WGS) entry which is preliminary data.</text>
</comment>
<sequence>MNKHLHRVIFNKARGLLMVVAENVSGQGKAPGTRETRSAGTGCIATLAPLRFAMMGALGLISLAATPTWANGIVADPNAPGGQRPNVMESANGTPQVNIAAPSAAGVSRNNYSQFDVDGRGAILNNSATSSQTQLGGWIDGNPNLSGSARVILNEVNASNPSQLRGYVEVAGGRAEVVIANPAGITCDGCGFINAHRSTLTTGRVQMEDGRITGFKVEGGTLNITGRGLDSRDSDYTDLIARSVEVNAGIWAKDLKVTAGRNEVNADNTQVTKLADDGSAKPEVAIDVAQLGGMYAGKIKLVGTEAGVGVRNAGQIGAMAGDVVIGADGKLQNLGAISSSGDTQLASTQAIDNAGSLYAKGDMTLTSQADIDNTGVVAAQGDTRLQADRVRSGRDSLLAAGIDAQGNSSGAAKLEIEARQVAANGQNHASGKLVVQGDNLDLSHSRTRAADLSLNAGNGDLDLSNSQVDSTGSLQASASGTLRSDAAKVSAEHLAISASQLSNVEGELLQTGTTTSTLAVSENLDNSGGRIASNADTVTLKAKTLNNRDGKVEHAGEDRLELNAQRVDSTGGTLLSNGELYLTAQQAVLDNGHTQGRQVLVDSRELDNRNGTLLATDGGVLEVRNAQRLDNSGGTIATNGEARLTAQELINDGGELVAGRLLSLNTAYLRGNGRALSLGDLLLRQQGDVSLAGRLQANGKLDIEAGGTLNNAGQLQAGQSLLLRSAALNNSSGAELSATEVDLRVDGQLLNRGLIDGQQVRLQADEVHNLGTGQLYGDRLAISSRLLSNRDEGDSAATLAARERLDIGSQTLENREQALIFSAGDMAIGGALDADDRASGRADLLSNASATIESLGSLDLAVRELRNTNEHFSTTQVEVSREQLRDYQISGSPNRYRPDEISLHNDEVDYLTTPDGQRDNFNRYDYERTVTETRVLTSAPGQILAGGNLSFSGDQLLNDKSRIIAGGLLQVGATQVTNIEADGQRVTSDAGTATNFYRIQRKGRDSQGTNVTAYTPAPLIQDIDISPTELRGQTAVDGSNTQIAMRQVSQVDPGVEVLLNNGQGIADLVRSGGLNLALPSNNIFQTNPEGTRGYLIETDPRFASYRQWLSSDYMLQRLSVDPALTQLRLGDGFYEQKLIREQIAQLTGRRFLDGYASDEAQYRALIDNAVTLASEWNLIPGVALTAEQMAQLTSDVVWLVERSVTLADGESRKVLVPQVYVRVRDGDLNGNGALIAGQQLKLDLSGDLLNSGSIGGRSIVAINAQNIDNLGGRIQADKLVVQARENLNSIGGTLGAVDLLSVNAGKDVRIASTTQDSANAQGSRTDLSRVASLFVSGTNGTLQVDAGNDLKLDAAQIANAGQGATLLSAGRDISLGTLSEAHQQSITWNSNNWRNEASRTEVGSIVQTTGELQLSAGQDINARGASVNSEKGLLLANAGRDINLTEAENYQFADEAHKFKGKSGMFSSTTTTIRDTVDQTLAEGSTFSAEQAYLQAGRDITLRGSNVASTDQTILLAGNDINLEAASDRVTERHDKTQKKSGLFSGGGLSLTIGTQKQSVEDDSTRRTAVGSMVGSTEGDVLILADGDYRQVGSHVVAPKGDVDISAERIDILEARNLSERERETKFKQSGLSVTLTNPVISAIQTADQMKQASSKTDNTRMQALALATTAMAANNAATAVAQNPAQAGGINVSISLGTQKSANTVVQRSDTSAASTVATGNDVSLQASGAGTDSHITVRGSQIKAGNNAALAAGGDINLLAATDSIQQESDSRGSSASVGIGFSLGSQNGFSFNLGVAGNRGESDGEDITHANTRVDAGNALLLQSGRDTNIRGAVATGKQVTADVGRNLNIESLQDTSTYKVDEKSMSAGLSLCIPPFCFGASSISGNFGKTDIDSEYASVVEQSGIRAGDGGFQIMVGGNTDLAGAVITSTDTAIANGRNTLSTATLTTRDIKNEAQYEGSSISIGGGYGANIGKDQQGNAQAGSAQTPGSTLPNEGGFSSTLPVALGAKDDASSVTRSGISAATIEIRDDIGQQALTGSTAEQTVASLNRDVSTDRDTSNALKPIFDEEEMRAGFEIAGAFTREVGTFLDNKAKESTAAQQELDQERQKPVDQQNPALIQHLTQTLKDNQAWEFGGTNRAVLMALTAAAGGNISGSGVDMLQAATVNYMQGLATQEVKIIADRLDSEVARTALHAVVACAGAAAQRADCGSGALGAASSVVINNLVEQITNQAGGSLTPAEKEARKNIVSSLITGVTAASGGEAGIANTAAQIEAENNAFWVPVIIGAAWLIDKGMTAYEAYQDIQALRSGEKTLEALIAEKSEDYVTQVLVGNAGKYGLKIVRHGGDWVVKKLGDKVEAPTAIGSSNPYNSRDIRAELESKHGTDNVVSTTVPPLDKPNVKLAGQHKVVELPDGSTVRVVFDQKGFPIFDDVSKFDTRLDIEAFRGASYERQLRMATRDLRTQIDAGNVSAGQFSSEQAKAIRGGMGKIPGYTWHHHQDTGRMQLVPEAIHDGARHVGWESMSKGQ</sequence>
<dbReference type="NCBIfam" id="TIGR01901">
    <property type="entry name" value="adhes_NPXG"/>
    <property type="match status" value="1"/>
</dbReference>